<dbReference type="Proteomes" id="UP001157502">
    <property type="component" value="Chromosome 12"/>
</dbReference>
<gene>
    <name evidence="1" type="ORF">DPEC_G00149140</name>
</gene>
<name>A0ACC2GJ42_DALPE</name>
<protein>
    <submittedName>
        <fullName evidence="1">Uncharacterized protein</fullName>
    </submittedName>
</protein>
<comment type="caution">
    <text evidence="1">The sequence shown here is derived from an EMBL/GenBank/DDBJ whole genome shotgun (WGS) entry which is preliminary data.</text>
</comment>
<organism evidence="1 2">
    <name type="scientific">Dallia pectoralis</name>
    <name type="common">Alaska blackfish</name>
    <dbReference type="NCBI Taxonomy" id="75939"/>
    <lineage>
        <taxon>Eukaryota</taxon>
        <taxon>Metazoa</taxon>
        <taxon>Chordata</taxon>
        <taxon>Craniata</taxon>
        <taxon>Vertebrata</taxon>
        <taxon>Euteleostomi</taxon>
        <taxon>Actinopterygii</taxon>
        <taxon>Neopterygii</taxon>
        <taxon>Teleostei</taxon>
        <taxon>Protacanthopterygii</taxon>
        <taxon>Esociformes</taxon>
        <taxon>Umbridae</taxon>
        <taxon>Dallia</taxon>
    </lineage>
</organism>
<sequence>MCGPETSGGSVLIRKKHRRAAELSVQPTATPNRRGRPDVSGMWEQMPHTSCRQGAWPNLDSGDEKWTVKVLTLLSPPSSNRLPSAPNPTPFALYQRRCAVSGQAAGPIGGANLISPLPLRGLPPPTSR</sequence>
<dbReference type="EMBL" id="CM055739">
    <property type="protein sequence ID" value="KAJ8003516.1"/>
    <property type="molecule type" value="Genomic_DNA"/>
</dbReference>
<evidence type="ECO:0000313" key="2">
    <source>
        <dbReference type="Proteomes" id="UP001157502"/>
    </source>
</evidence>
<reference evidence="1" key="1">
    <citation type="submission" date="2021-05" db="EMBL/GenBank/DDBJ databases">
        <authorList>
            <person name="Pan Q."/>
            <person name="Jouanno E."/>
            <person name="Zahm M."/>
            <person name="Klopp C."/>
            <person name="Cabau C."/>
            <person name="Louis A."/>
            <person name="Berthelot C."/>
            <person name="Parey E."/>
            <person name="Roest Crollius H."/>
            <person name="Montfort J."/>
            <person name="Robinson-Rechavi M."/>
            <person name="Bouchez O."/>
            <person name="Lampietro C."/>
            <person name="Lopez Roques C."/>
            <person name="Donnadieu C."/>
            <person name="Postlethwait J."/>
            <person name="Bobe J."/>
            <person name="Dillon D."/>
            <person name="Chandos A."/>
            <person name="von Hippel F."/>
            <person name="Guiguen Y."/>
        </authorList>
    </citation>
    <scope>NUCLEOTIDE SEQUENCE</scope>
    <source>
        <strain evidence="1">YG-Jan2019</strain>
    </source>
</reference>
<evidence type="ECO:0000313" key="1">
    <source>
        <dbReference type="EMBL" id="KAJ8003516.1"/>
    </source>
</evidence>
<proteinExistence type="predicted"/>
<accession>A0ACC2GJ42</accession>
<keyword evidence="2" id="KW-1185">Reference proteome</keyword>